<dbReference type="PANTHER" id="PTHR31355:SF7">
    <property type="entry name" value="MICROTUBULE-ASSOCIATED PROTEIN TORTIFOLIA1"/>
    <property type="match status" value="1"/>
</dbReference>
<dbReference type="AlphaFoldDB" id="A0A7J7NUB1"/>
<dbReference type="GO" id="GO:0010031">
    <property type="term" value="P:circumnutation"/>
    <property type="evidence" value="ECO:0007669"/>
    <property type="project" value="TreeGrafter"/>
</dbReference>
<gene>
    <name evidence="1" type="ORF">GIB67_015728</name>
</gene>
<dbReference type="Proteomes" id="UP000541444">
    <property type="component" value="Unassembled WGS sequence"/>
</dbReference>
<reference evidence="1 2" key="1">
    <citation type="journal article" date="2020" name="IScience">
        <title>Genome Sequencing of the Endangered Kingdonia uniflora (Circaeasteraceae, Ranunculales) Reveals Potential Mechanisms of Evolutionary Specialization.</title>
        <authorList>
            <person name="Sun Y."/>
            <person name="Deng T."/>
            <person name="Zhang A."/>
            <person name="Moore M.J."/>
            <person name="Landis J.B."/>
            <person name="Lin N."/>
            <person name="Zhang H."/>
            <person name="Zhang X."/>
            <person name="Huang J."/>
            <person name="Zhang X."/>
            <person name="Sun H."/>
            <person name="Wang H."/>
        </authorList>
    </citation>
    <scope>NUCLEOTIDE SEQUENCE [LARGE SCALE GENOMIC DNA]</scope>
    <source>
        <strain evidence="1">TB1705</strain>
        <tissue evidence="1">Leaf</tissue>
    </source>
</reference>
<dbReference type="GO" id="GO:0009826">
    <property type="term" value="P:unidimensional cell growth"/>
    <property type="evidence" value="ECO:0007669"/>
    <property type="project" value="TreeGrafter"/>
</dbReference>
<organism evidence="1 2">
    <name type="scientific">Kingdonia uniflora</name>
    <dbReference type="NCBI Taxonomy" id="39325"/>
    <lineage>
        <taxon>Eukaryota</taxon>
        <taxon>Viridiplantae</taxon>
        <taxon>Streptophyta</taxon>
        <taxon>Embryophyta</taxon>
        <taxon>Tracheophyta</taxon>
        <taxon>Spermatophyta</taxon>
        <taxon>Magnoliopsida</taxon>
        <taxon>Ranunculales</taxon>
        <taxon>Circaeasteraceae</taxon>
        <taxon>Kingdonia</taxon>
    </lineage>
</organism>
<protein>
    <submittedName>
        <fullName evidence="1">Uncharacterized protein</fullName>
    </submittedName>
</protein>
<proteinExistence type="predicted"/>
<dbReference type="EMBL" id="JACGCM010000560">
    <property type="protein sequence ID" value="KAF6170776.1"/>
    <property type="molecule type" value="Genomic_DNA"/>
</dbReference>
<keyword evidence="2" id="KW-1185">Reference proteome</keyword>
<dbReference type="OrthoDB" id="298726at2759"/>
<evidence type="ECO:0000313" key="1">
    <source>
        <dbReference type="EMBL" id="KAF6170776.1"/>
    </source>
</evidence>
<sequence length="173" mass="19367">MGTNSEIRAYNASDRVDVNQRDTSSTRSSFSGSDDHVKGLSFINNKENWLAIQRQLSQLERQQAHLMNMLQDFMGGSHNSMITLDNRVRGLEKVVEDIAQELAGSSGRRPTTFMNTFEGSSNSILGKYNDFPNYSGTKLGRASDGRVTFSKRFLSSYSYSYNALRNGHMGSSR</sequence>
<comment type="caution">
    <text evidence="1">The sequence shown here is derived from an EMBL/GenBank/DDBJ whole genome shotgun (WGS) entry which is preliminary data.</text>
</comment>
<dbReference type="InterPro" id="IPR033337">
    <property type="entry name" value="TORTIFOLIA1/SINE1-2"/>
</dbReference>
<name>A0A7J7NUB1_9MAGN</name>
<dbReference type="PANTHER" id="PTHR31355">
    <property type="entry name" value="MICROTUBULE-ASSOCIATED PROTEIN TORTIFOLIA1"/>
    <property type="match status" value="1"/>
</dbReference>
<accession>A0A7J7NUB1</accession>
<dbReference type="GO" id="GO:0010005">
    <property type="term" value="C:cortical microtubule, transverse to long axis"/>
    <property type="evidence" value="ECO:0007669"/>
    <property type="project" value="TreeGrafter"/>
</dbReference>
<dbReference type="GO" id="GO:0008017">
    <property type="term" value="F:microtubule binding"/>
    <property type="evidence" value="ECO:0007669"/>
    <property type="project" value="InterPro"/>
</dbReference>
<evidence type="ECO:0000313" key="2">
    <source>
        <dbReference type="Proteomes" id="UP000541444"/>
    </source>
</evidence>